<evidence type="ECO:0008006" key="4">
    <source>
        <dbReference type="Google" id="ProtNLM"/>
    </source>
</evidence>
<gene>
    <name evidence="2" type="ORF">ElyMa_006885500</name>
</gene>
<name>A0AAV4JDR2_9GAST</name>
<sequence>MVKFKLLESSIGTIVVVVVAAAAAAVVVVVVVVAVVVVAVVLREYRDLDIEEDGKTDREEARKQSKRMIT</sequence>
<dbReference type="AlphaFoldDB" id="A0AAV4JDR2"/>
<accession>A0AAV4JDR2</accession>
<keyword evidence="1" id="KW-0812">Transmembrane</keyword>
<keyword evidence="1" id="KW-1133">Transmembrane helix</keyword>
<dbReference type="EMBL" id="BMAT01013775">
    <property type="protein sequence ID" value="GFS19925.1"/>
    <property type="molecule type" value="Genomic_DNA"/>
</dbReference>
<evidence type="ECO:0000313" key="2">
    <source>
        <dbReference type="EMBL" id="GFS19925.1"/>
    </source>
</evidence>
<keyword evidence="3" id="KW-1185">Reference proteome</keyword>
<evidence type="ECO:0000313" key="3">
    <source>
        <dbReference type="Proteomes" id="UP000762676"/>
    </source>
</evidence>
<feature type="transmembrane region" description="Helical" evidence="1">
    <location>
        <begin position="12"/>
        <end position="42"/>
    </location>
</feature>
<organism evidence="2 3">
    <name type="scientific">Elysia marginata</name>
    <dbReference type="NCBI Taxonomy" id="1093978"/>
    <lineage>
        <taxon>Eukaryota</taxon>
        <taxon>Metazoa</taxon>
        <taxon>Spiralia</taxon>
        <taxon>Lophotrochozoa</taxon>
        <taxon>Mollusca</taxon>
        <taxon>Gastropoda</taxon>
        <taxon>Heterobranchia</taxon>
        <taxon>Euthyneura</taxon>
        <taxon>Panpulmonata</taxon>
        <taxon>Sacoglossa</taxon>
        <taxon>Placobranchoidea</taxon>
        <taxon>Plakobranchidae</taxon>
        <taxon>Elysia</taxon>
    </lineage>
</organism>
<evidence type="ECO:0000256" key="1">
    <source>
        <dbReference type="SAM" id="Phobius"/>
    </source>
</evidence>
<dbReference type="Proteomes" id="UP000762676">
    <property type="component" value="Unassembled WGS sequence"/>
</dbReference>
<keyword evidence="1" id="KW-0472">Membrane</keyword>
<protein>
    <recommendedName>
        <fullName evidence="4">Transmembrane protein</fullName>
    </recommendedName>
</protein>
<proteinExistence type="predicted"/>
<reference evidence="2 3" key="1">
    <citation type="journal article" date="2021" name="Elife">
        <title>Chloroplast acquisition without the gene transfer in kleptoplastic sea slugs, Plakobranchus ocellatus.</title>
        <authorList>
            <person name="Maeda T."/>
            <person name="Takahashi S."/>
            <person name="Yoshida T."/>
            <person name="Shimamura S."/>
            <person name="Takaki Y."/>
            <person name="Nagai Y."/>
            <person name="Toyoda A."/>
            <person name="Suzuki Y."/>
            <person name="Arimoto A."/>
            <person name="Ishii H."/>
            <person name="Satoh N."/>
            <person name="Nishiyama T."/>
            <person name="Hasebe M."/>
            <person name="Maruyama T."/>
            <person name="Minagawa J."/>
            <person name="Obokata J."/>
            <person name="Shigenobu S."/>
        </authorList>
    </citation>
    <scope>NUCLEOTIDE SEQUENCE [LARGE SCALE GENOMIC DNA]</scope>
</reference>
<comment type="caution">
    <text evidence="2">The sequence shown here is derived from an EMBL/GenBank/DDBJ whole genome shotgun (WGS) entry which is preliminary data.</text>
</comment>